<reference evidence="1 2" key="1">
    <citation type="journal article" date="2021" name="Elife">
        <title>Chloroplast acquisition without the gene transfer in kleptoplastic sea slugs, Plakobranchus ocellatus.</title>
        <authorList>
            <person name="Maeda T."/>
            <person name="Takahashi S."/>
            <person name="Yoshida T."/>
            <person name="Shimamura S."/>
            <person name="Takaki Y."/>
            <person name="Nagai Y."/>
            <person name="Toyoda A."/>
            <person name="Suzuki Y."/>
            <person name="Arimoto A."/>
            <person name="Ishii H."/>
            <person name="Satoh N."/>
            <person name="Nishiyama T."/>
            <person name="Hasebe M."/>
            <person name="Maruyama T."/>
            <person name="Minagawa J."/>
            <person name="Obokata J."/>
            <person name="Shigenobu S."/>
        </authorList>
    </citation>
    <scope>NUCLEOTIDE SEQUENCE [LARGE SCALE GENOMIC DNA]</scope>
</reference>
<evidence type="ECO:0000313" key="1">
    <source>
        <dbReference type="EMBL" id="GFR63756.1"/>
    </source>
</evidence>
<feature type="non-terminal residue" evidence="1">
    <location>
        <position position="1"/>
    </location>
</feature>
<accession>A0AAV4EUA8</accession>
<dbReference type="Proteomes" id="UP000762676">
    <property type="component" value="Unassembled WGS sequence"/>
</dbReference>
<organism evidence="1 2">
    <name type="scientific">Elysia marginata</name>
    <dbReference type="NCBI Taxonomy" id="1093978"/>
    <lineage>
        <taxon>Eukaryota</taxon>
        <taxon>Metazoa</taxon>
        <taxon>Spiralia</taxon>
        <taxon>Lophotrochozoa</taxon>
        <taxon>Mollusca</taxon>
        <taxon>Gastropoda</taxon>
        <taxon>Heterobranchia</taxon>
        <taxon>Euthyneura</taxon>
        <taxon>Panpulmonata</taxon>
        <taxon>Sacoglossa</taxon>
        <taxon>Placobranchoidea</taxon>
        <taxon>Plakobranchidae</taxon>
        <taxon>Elysia</taxon>
    </lineage>
</organism>
<keyword evidence="2" id="KW-1185">Reference proteome</keyword>
<gene>
    <name evidence="1" type="ORF">ElyMa_001903900</name>
</gene>
<proteinExistence type="predicted"/>
<name>A0AAV4EUA8_9GAST</name>
<dbReference type="EMBL" id="BMAT01003863">
    <property type="protein sequence ID" value="GFR63756.1"/>
    <property type="molecule type" value="Genomic_DNA"/>
</dbReference>
<sequence>NPVEITTQEGETITYTQSHEKIRGLIEGSLFCSQKVEFQCKNSKIGADGAAVYVKGEMQKLNYFPGAAGKQGSCGCGATESCDAPDVTCNCNIDDGNSHKDFGLIIDKNDLPVTKLTAQVGASRSSTYEIGELKCSQKQFGIEPNCEKYHAIGVRESYSYLIDPDGTGGQDPFVVECEFVEDPSQGKTIVHHDNEGEITVDSSDVTISYLMAKPGQIEALLTRSTFCTQEISLDCKHYSIPVDPGTIMWTGSDGGPAGSLKLSDYLDSCGPDGDNCKCGDGQGDRALEGEATVVSGLFTTDPDGAGGADPFTVECTFPDTVIETDGKGKLGPKPDSPLEPVSKCFDVSYTSGTGKPLSPAQVSAYVTASSSCSQSLSLKCKKAPATKMVNFTTCDGKTQVGWAGSYGQDSCACGVNGNCDGGRSALCNCDKNSNKQREDAGVITQTDRLPICQVCLSIAPPSNGKPWPTPTPSLSFEVGELVCDRPKVGLGSCQQARRGFKVRGTEVEEMRALYGGESGDPIPVGCKLNRNPPLGVLTVKPRDPSTPPKDDKPVDIKVEVGGEWESSVPIVGQEDETEDFDLDVEYSHATPDQINGLANISGFCWQGVQFKCQHFPLLEDPTHPSTYYRLYDGQPATSFGTDEAVEFHGCACHKLGVCYTALTCNCDAEGPMSVDQGAITNKASLPITGVHVAGRNDSDSVAQFMIGAVRCSARSTGLLWPSSTSMSLKGSSEGSPY</sequence>
<dbReference type="AlphaFoldDB" id="A0AAV4EUA8"/>
<dbReference type="Gene3D" id="2.60.120.1000">
    <property type="match status" value="4"/>
</dbReference>
<protein>
    <submittedName>
        <fullName evidence="1">Zonadhesin</fullName>
    </submittedName>
</protein>
<comment type="caution">
    <text evidence="1">The sequence shown here is derived from an EMBL/GenBank/DDBJ whole genome shotgun (WGS) entry which is preliminary data.</text>
</comment>
<evidence type="ECO:0000313" key="2">
    <source>
        <dbReference type="Proteomes" id="UP000762676"/>
    </source>
</evidence>